<comment type="caution">
    <text evidence="2">The sequence shown here is derived from an EMBL/GenBank/DDBJ whole genome shotgun (WGS) entry which is preliminary data.</text>
</comment>
<reference evidence="2 3" key="1">
    <citation type="submission" date="2020-02" db="EMBL/GenBank/DDBJ databases">
        <title>Draft genome sequence of Haematococcus lacustris strain NIES-144.</title>
        <authorList>
            <person name="Morimoto D."/>
            <person name="Nakagawa S."/>
            <person name="Yoshida T."/>
            <person name="Sawayama S."/>
        </authorList>
    </citation>
    <scope>NUCLEOTIDE SEQUENCE [LARGE SCALE GENOMIC DNA]</scope>
    <source>
        <strain evidence="2 3">NIES-144</strain>
    </source>
</reference>
<accession>A0A6A0A3Y7</accession>
<feature type="compositionally biased region" description="Low complexity" evidence="1">
    <location>
        <begin position="1"/>
        <end position="21"/>
    </location>
</feature>
<protein>
    <submittedName>
        <fullName evidence="2">Uncharacterized protein</fullName>
    </submittedName>
</protein>
<sequence length="71" mass="7163">MVVCATTTGSSGHSSSHSASHAKADLTAKGKHAVDHTKTVAGNAGLTAQMELGKAGRTVSHQTAHRVTSLL</sequence>
<organism evidence="2 3">
    <name type="scientific">Haematococcus lacustris</name>
    <name type="common">Green alga</name>
    <name type="synonym">Haematococcus pluvialis</name>
    <dbReference type="NCBI Taxonomy" id="44745"/>
    <lineage>
        <taxon>Eukaryota</taxon>
        <taxon>Viridiplantae</taxon>
        <taxon>Chlorophyta</taxon>
        <taxon>core chlorophytes</taxon>
        <taxon>Chlorophyceae</taxon>
        <taxon>CS clade</taxon>
        <taxon>Chlamydomonadales</taxon>
        <taxon>Haematococcaceae</taxon>
        <taxon>Haematococcus</taxon>
    </lineage>
</organism>
<name>A0A6A0A3Y7_HAELA</name>
<dbReference type="EMBL" id="BLLF01003373">
    <property type="protein sequence ID" value="GFH27164.1"/>
    <property type="molecule type" value="Genomic_DNA"/>
</dbReference>
<dbReference type="AlphaFoldDB" id="A0A6A0A3Y7"/>
<dbReference type="Proteomes" id="UP000485058">
    <property type="component" value="Unassembled WGS sequence"/>
</dbReference>
<feature type="non-terminal residue" evidence="2">
    <location>
        <position position="71"/>
    </location>
</feature>
<feature type="region of interest" description="Disordered" evidence="1">
    <location>
        <begin position="1"/>
        <end position="30"/>
    </location>
</feature>
<gene>
    <name evidence="2" type="ORF">HaLaN_25440</name>
</gene>
<feature type="non-terminal residue" evidence="2">
    <location>
        <position position="1"/>
    </location>
</feature>
<evidence type="ECO:0000313" key="3">
    <source>
        <dbReference type="Proteomes" id="UP000485058"/>
    </source>
</evidence>
<evidence type="ECO:0000256" key="1">
    <source>
        <dbReference type="SAM" id="MobiDB-lite"/>
    </source>
</evidence>
<keyword evidence="3" id="KW-1185">Reference proteome</keyword>
<evidence type="ECO:0000313" key="2">
    <source>
        <dbReference type="EMBL" id="GFH27164.1"/>
    </source>
</evidence>
<proteinExistence type="predicted"/>